<dbReference type="GO" id="GO:0003700">
    <property type="term" value="F:DNA-binding transcription factor activity"/>
    <property type="evidence" value="ECO:0007669"/>
    <property type="project" value="InterPro"/>
</dbReference>
<accession>A0A2A2F7D8</accession>
<dbReference type="InterPro" id="IPR036388">
    <property type="entry name" value="WH-like_DNA-bd_sf"/>
</dbReference>
<dbReference type="Proteomes" id="UP000218896">
    <property type="component" value="Unassembled WGS sequence"/>
</dbReference>
<evidence type="ECO:0000256" key="6">
    <source>
        <dbReference type="SAM" id="MobiDB-lite"/>
    </source>
</evidence>
<proteinExistence type="inferred from homology"/>
<dbReference type="AlphaFoldDB" id="A0A2A2F7D8"/>
<evidence type="ECO:0000256" key="1">
    <source>
        <dbReference type="ARBA" id="ARBA00005384"/>
    </source>
</evidence>
<evidence type="ECO:0000313" key="8">
    <source>
        <dbReference type="EMBL" id="PAU80559.1"/>
    </source>
</evidence>
<feature type="compositionally biased region" description="Basic and acidic residues" evidence="6">
    <location>
        <begin position="73"/>
        <end position="87"/>
    </location>
</feature>
<evidence type="ECO:0000256" key="3">
    <source>
        <dbReference type="ARBA" id="ARBA00023015"/>
    </source>
</evidence>
<comment type="caution">
    <text evidence="8">The sequence shown here is derived from an EMBL/GenBank/DDBJ whole genome shotgun (WGS) entry which is preliminary data.</text>
</comment>
<dbReference type="Gene3D" id="3.90.1150.10">
    <property type="entry name" value="Aspartate Aminotransferase, domain 1"/>
    <property type="match status" value="1"/>
</dbReference>
<gene>
    <name evidence="8" type="ORF">CK501_08995</name>
</gene>
<name>A0A2A2F7D8_9GAMM</name>
<evidence type="ECO:0000256" key="5">
    <source>
        <dbReference type="ARBA" id="ARBA00023163"/>
    </source>
</evidence>
<sequence length="479" mass="52530">MTDATGPWRYETVANALEAQIEAGTWGAGARLPGMRKLAAQFGVSVSTIVTAEQLLEDRGLIEARPRSGYYVRERPWQPPEAPERSTPETTPTAVTGQDLVLQVVKAANAADQVRLGAAVPHADFLPAHALQRCFAGVARNWGDRALEYAFPPGPPELRQQIARRMADAGCQHAPEEIIVTNGAQEAIALSLRAVSRPGDVIAIESPTFYGLLQTIEAQGLRTLEIPTDPDEGIAPDALALALDQWPVAAVLVMPNFGNPLGHRASDERKQALVELCEARQVPLIEDDVYGDLSFEAPRPWAAKAYENNDGVLYCGSFSKTLSPGLRLGWAVPGRFHDRLEYLKYAHSAASPAWPGFAVTDFLERGGYDRYLRRVRSDYTRAVEAMRRAVARYFPAGTRTTRPVGGFVLWVELPECVDAIQLYRRALAERISIAPGPMFSPTGRFQRCIRLNCAQPRDARLERALARVGELASELHTGS</sequence>
<dbReference type="Gene3D" id="3.40.640.10">
    <property type="entry name" value="Type I PLP-dependent aspartate aminotransferase-like (Major domain)"/>
    <property type="match status" value="1"/>
</dbReference>
<dbReference type="CDD" id="cd07377">
    <property type="entry name" value="WHTH_GntR"/>
    <property type="match status" value="1"/>
</dbReference>
<evidence type="ECO:0000313" key="9">
    <source>
        <dbReference type="Proteomes" id="UP000218896"/>
    </source>
</evidence>
<dbReference type="PANTHER" id="PTHR46577">
    <property type="entry name" value="HTH-TYPE TRANSCRIPTIONAL REGULATORY PROTEIN GABR"/>
    <property type="match status" value="1"/>
</dbReference>
<keyword evidence="3" id="KW-0805">Transcription regulation</keyword>
<dbReference type="InterPro" id="IPR015422">
    <property type="entry name" value="PyrdxlP-dep_Trfase_small"/>
</dbReference>
<dbReference type="CDD" id="cd00609">
    <property type="entry name" value="AAT_like"/>
    <property type="match status" value="1"/>
</dbReference>
<dbReference type="Pfam" id="PF00392">
    <property type="entry name" value="GntR"/>
    <property type="match status" value="1"/>
</dbReference>
<dbReference type="InterPro" id="IPR015424">
    <property type="entry name" value="PyrdxlP-dep_Trfase"/>
</dbReference>
<evidence type="ECO:0000259" key="7">
    <source>
        <dbReference type="PROSITE" id="PS50949"/>
    </source>
</evidence>
<dbReference type="PANTHER" id="PTHR46577:SF2">
    <property type="entry name" value="TRANSCRIPTIONAL REGULATORY PROTEIN"/>
    <property type="match status" value="1"/>
</dbReference>
<dbReference type="InterPro" id="IPR036390">
    <property type="entry name" value="WH_DNA-bd_sf"/>
</dbReference>
<dbReference type="GO" id="GO:0003677">
    <property type="term" value="F:DNA binding"/>
    <property type="evidence" value="ECO:0007669"/>
    <property type="project" value="UniProtKB-KW"/>
</dbReference>
<dbReference type="RefSeq" id="WP_095617395.1">
    <property type="nucleotide sequence ID" value="NZ_NSKD01000003.1"/>
</dbReference>
<evidence type="ECO:0000256" key="4">
    <source>
        <dbReference type="ARBA" id="ARBA00023125"/>
    </source>
</evidence>
<dbReference type="InterPro" id="IPR004839">
    <property type="entry name" value="Aminotransferase_I/II_large"/>
</dbReference>
<dbReference type="InterPro" id="IPR051446">
    <property type="entry name" value="HTH_trans_reg/aminotransferase"/>
</dbReference>
<dbReference type="PROSITE" id="PS50949">
    <property type="entry name" value="HTH_GNTR"/>
    <property type="match status" value="1"/>
</dbReference>
<keyword evidence="4" id="KW-0238">DNA-binding</keyword>
<dbReference type="Pfam" id="PF00155">
    <property type="entry name" value="Aminotran_1_2"/>
    <property type="match status" value="1"/>
</dbReference>
<feature type="domain" description="HTH gntR-type" evidence="7">
    <location>
        <begin position="7"/>
        <end position="75"/>
    </location>
</feature>
<dbReference type="SUPFAM" id="SSF46785">
    <property type="entry name" value="Winged helix' DNA-binding domain"/>
    <property type="match status" value="1"/>
</dbReference>
<dbReference type="InterPro" id="IPR015421">
    <property type="entry name" value="PyrdxlP-dep_Trfase_major"/>
</dbReference>
<keyword evidence="2" id="KW-0663">Pyridoxal phosphate</keyword>
<dbReference type="InterPro" id="IPR000524">
    <property type="entry name" value="Tscrpt_reg_HTH_GntR"/>
</dbReference>
<feature type="region of interest" description="Disordered" evidence="6">
    <location>
        <begin position="73"/>
        <end position="92"/>
    </location>
</feature>
<keyword evidence="5" id="KW-0804">Transcription</keyword>
<comment type="similarity">
    <text evidence="1">In the C-terminal section; belongs to the class-I pyridoxal-phosphate-dependent aminotransferase family.</text>
</comment>
<dbReference type="GO" id="GO:0030170">
    <property type="term" value="F:pyridoxal phosphate binding"/>
    <property type="evidence" value="ECO:0007669"/>
    <property type="project" value="InterPro"/>
</dbReference>
<dbReference type="Gene3D" id="1.10.10.10">
    <property type="entry name" value="Winged helix-like DNA-binding domain superfamily/Winged helix DNA-binding domain"/>
    <property type="match status" value="1"/>
</dbReference>
<reference evidence="8 9" key="1">
    <citation type="submission" date="2017-08" db="EMBL/GenBank/DDBJ databases">
        <title>Halovibrio sewagensis sp. nov., isolated from wastewater of high salinity.</title>
        <authorList>
            <person name="Dong X."/>
            <person name="Zhang G."/>
        </authorList>
    </citation>
    <scope>NUCLEOTIDE SEQUENCE [LARGE SCALE GENOMIC DNA]</scope>
    <source>
        <strain evidence="8 9">YL5-2</strain>
    </source>
</reference>
<organism evidence="8 9">
    <name type="scientific">Halovibrio salipaludis</name>
    <dbReference type="NCBI Taxonomy" id="2032626"/>
    <lineage>
        <taxon>Bacteria</taxon>
        <taxon>Pseudomonadati</taxon>
        <taxon>Pseudomonadota</taxon>
        <taxon>Gammaproteobacteria</taxon>
        <taxon>Oceanospirillales</taxon>
        <taxon>Halomonadaceae</taxon>
        <taxon>Halovibrio</taxon>
    </lineage>
</organism>
<protein>
    <submittedName>
        <fullName evidence="8">GntR family transcriptional regulator</fullName>
    </submittedName>
</protein>
<dbReference type="SMART" id="SM00345">
    <property type="entry name" value="HTH_GNTR"/>
    <property type="match status" value="1"/>
</dbReference>
<dbReference type="SUPFAM" id="SSF53383">
    <property type="entry name" value="PLP-dependent transferases"/>
    <property type="match status" value="1"/>
</dbReference>
<dbReference type="OrthoDB" id="9804020at2"/>
<dbReference type="EMBL" id="NSKD01000003">
    <property type="protein sequence ID" value="PAU80559.1"/>
    <property type="molecule type" value="Genomic_DNA"/>
</dbReference>
<keyword evidence="9" id="KW-1185">Reference proteome</keyword>
<evidence type="ECO:0000256" key="2">
    <source>
        <dbReference type="ARBA" id="ARBA00022898"/>
    </source>
</evidence>